<dbReference type="AlphaFoldDB" id="A0A3M4LAW3"/>
<name>A0A3M4LAW3_PSEA0</name>
<comment type="caution">
    <text evidence="1">The sequence shown here is derived from an EMBL/GenBank/DDBJ whole genome shotgun (WGS) entry which is preliminary data.</text>
</comment>
<sequence>MSGLDLIDEAARQGLLHQAILLSGLPDVQLENLQQLATQRDLPLLGCLSKPCMDLTSAACWGTALSDICIPVSSDFGNASQLCKRQLMQNRAACEFTFSLVGNHQPT</sequence>
<evidence type="ECO:0000313" key="2">
    <source>
        <dbReference type="Proteomes" id="UP000279553"/>
    </source>
</evidence>
<dbReference type="Proteomes" id="UP000279553">
    <property type="component" value="Unassembled WGS sequence"/>
</dbReference>
<dbReference type="EMBL" id="RBRD01000107">
    <property type="protein sequence ID" value="RMQ38599.1"/>
    <property type="molecule type" value="Genomic_DNA"/>
</dbReference>
<organism evidence="1 2">
    <name type="scientific">Pseudomonas amygdali pv. mori</name>
    <dbReference type="NCBI Taxonomy" id="34065"/>
    <lineage>
        <taxon>Bacteria</taxon>
        <taxon>Pseudomonadati</taxon>
        <taxon>Pseudomonadota</taxon>
        <taxon>Gammaproteobacteria</taxon>
        <taxon>Pseudomonadales</taxon>
        <taxon>Pseudomonadaceae</taxon>
        <taxon>Pseudomonas</taxon>
        <taxon>Pseudomonas amygdali</taxon>
    </lineage>
</organism>
<protein>
    <submittedName>
        <fullName evidence="1">Response regulator receiver</fullName>
    </submittedName>
</protein>
<accession>A0A3M4LAW3</accession>
<evidence type="ECO:0000313" key="1">
    <source>
        <dbReference type="EMBL" id="RMQ38599.1"/>
    </source>
</evidence>
<proteinExistence type="predicted"/>
<gene>
    <name evidence="1" type="ORF">ALQ05_01941</name>
</gene>
<reference evidence="1 2" key="1">
    <citation type="submission" date="2018-08" db="EMBL/GenBank/DDBJ databases">
        <title>Recombination of ecologically and evolutionarily significant loci maintains genetic cohesion in the Pseudomonas syringae species complex.</title>
        <authorList>
            <person name="Dillon M."/>
            <person name="Thakur S."/>
            <person name="Almeida R.N.D."/>
            <person name="Weir B.S."/>
            <person name="Guttman D.S."/>
        </authorList>
    </citation>
    <scope>NUCLEOTIDE SEQUENCE [LARGE SCALE GENOMIC DNA]</scope>
    <source>
        <strain evidence="1 2">ICMP 535</strain>
    </source>
</reference>